<dbReference type="InterPro" id="IPR002018">
    <property type="entry name" value="CarbesteraseB"/>
</dbReference>
<evidence type="ECO:0000256" key="2">
    <source>
        <dbReference type="ARBA" id="ARBA00022487"/>
    </source>
</evidence>
<dbReference type="EMBL" id="JAPWTK010000048">
    <property type="protein sequence ID" value="KAJ8954409.1"/>
    <property type="molecule type" value="Genomic_DNA"/>
</dbReference>
<keyword evidence="2" id="KW-0719">Serine esterase</keyword>
<protein>
    <recommendedName>
        <fullName evidence="6">Carboxylic ester hydrolase</fullName>
        <ecNumber evidence="6">3.1.1.-</ecNumber>
    </recommendedName>
</protein>
<keyword evidence="5" id="KW-0325">Glycoprotein</keyword>
<keyword evidence="3 6" id="KW-0378">Hydrolase</keyword>
<dbReference type="AlphaFoldDB" id="A0AAV8YU51"/>
<dbReference type="SUPFAM" id="SSF53474">
    <property type="entry name" value="alpha/beta-Hydrolases"/>
    <property type="match status" value="1"/>
</dbReference>
<keyword evidence="9" id="KW-1185">Reference proteome</keyword>
<organism evidence="8 9">
    <name type="scientific">Aromia moschata</name>
    <dbReference type="NCBI Taxonomy" id="1265417"/>
    <lineage>
        <taxon>Eukaryota</taxon>
        <taxon>Metazoa</taxon>
        <taxon>Ecdysozoa</taxon>
        <taxon>Arthropoda</taxon>
        <taxon>Hexapoda</taxon>
        <taxon>Insecta</taxon>
        <taxon>Pterygota</taxon>
        <taxon>Neoptera</taxon>
        <taxon>Endopterygota</taxon>
        <taxon>Coleoptera</taxon>
        <taxon>Polyphaga</taxon>
        <taxon>Cucujiformia</taxon>
        <taxon>Chrysomeloidea</taxon>
        <taxon>Cerambycidae</taxon>
        <taxon>Cerambycinae</taxon>
        <taxon>Callichromatini</taxon>
        <taxon>Aromia</taxon>
    </lineage>
</organism>
<keyword evidence="4" id="KW-1015">Disulfide bond</keyword>
<sequence>MELQALKSQKVFVEKPSSSCNGFFIHWGGFFTGYSSSDYLGPEYFMDKNVVLVTFNYRLGVLGDTKANQQKIILIDIYYACARFRIFETRRDEILSQSRFLEIARFLEIDFSVPPTMPPPGNYGLKDQVVALRWVQNNIENFGGNRDNVTIFGQSAGGASVSYHMLSPESRNLFHQGISQSGTSLALWAKPYSSELQFSLAQTQAQFVGCPDISNTFAIVDCLRNVSADDLINTGDKFKFFSVDPLNVYTPSVERRTVNNLRPFITKQPIDYIRNKEFYNVPWILGVVDSEGLIRAERILKLYSDRSFTYSIYQTALFHSIQGQENLWFYYFNYSGQYSYGNAFAATDNNINYDWGVSHCDDLLYLFKTPAIFPEFKKTNDKLMIEVMTELWTNFAKYGHPTPENSFLSISANWKKLDNYIHGNLKKEIKYLSISGSHDSRSPPRLSMEYGFYEDRFKFWEQLPLAENIKELNQTNHLTP</sequence>
<dbReference type="PROSITE" id="PS00122">
    <property type="entry name" value="CARBOXYLESTERASE_B_1"/>
    <property type="match status" value="1"/>
</dbReference>
<evidence type="ECO:0000259" key="7">
    <source>
        <dbReference type="Pfam" id="PF00135"/>
    </source>
</evidence>
<evidence type="ECO:0000256" key="6">
    <source>
        <dbReference type="RuleBase" id="RU361235"/>
    </source>
</evidence>
<dbReference type="InterPro" id="IPR050309">
    <property type="entry name" value="Type-B_Carboxylest/Lipase"/>
</dbReference>
<dbReference type="Gene3D" id="3.40.50.1820">
    <property type="entry name" value="alpha/beta hydrolase"/>
    <property type="match status" value="2"/>
</dbReference>
<proteinExistence type="inferred from homology"/>
<dbReference type="InterPro" id="IPR019826">
    <property type="entry name" value="Carboxylesterase_B_AS"/>
</dbReference>
<evidence type="ECO:0000313" key="8">
    <source>
        <dbReference type="EMBL" id="KAJ8954409.1"/>
    </source>
</evidence>
<evidence type="ECO:0000256" key="4">
    <source>
        <dbReference type="ARBA" id="ARBA00023157"/>
    </source>
</evidence>
<dbReference type="Pfam" id="PF00135">
    <property type="entry name" value="COesterase"/>
    <property type="match status" value="2"/>
</dbReference>
<evidence type="ECO:0000256" key="3">
    <source>
        <dbReference type="ARBA" id="ARBA00022801"/>
    </source>
</evidence>
<evidence type="ECO:0000313" key="9">
    <source>
        <dbReference type="Proteomes" id="UP001162162"/>
    </source>
</evidence>
<reference evidence="8" key="1">
    <citation type="journal article" date="2023" name="Insect Mol. Biol.">
        <title>Genome sequencing provides insights into the evolution of gene families encoding plant cell wall-degrading enzymes in longhorned beetles.</title>
        <authorList>
            <person name="Shin N.R."/>
            <person name="Okamura Y."/>
            <person name="Kirsch R."/>
            <person name="Pauchet Y."/>
        </authorList>
    </citation>
    <scope>NUCLEOTIDE SEQUENCE</scope>
    <source>
        <strain evidence="8">AMC_N1</strain>
    </source>
</reference>
<accession>A0AAV8YU51</accession>
<dbReference type="EC" id="3.1.1.-" evidence="6"/>
<dbReference type="GO" id="GO:0052689">
    <property type="term" value="F:carboxylic ester hydrolase activity"/>
    <property type="evidence" value="ECO:0007669"/>
    <property type="project" value="UniProtKB-KW"/>
</dbReference>
<feature type="domain" description="Carboxylesterase type B" evidence="7">
    <location>
        <begin position="120"/>
        <end position="299"/>
    </location>
</feature>
<evidence type="ECO:0000256" key="1">
    <source>
        <dbReference type="ARBA" id="ARBA00005964"/>
    </source>
</evidence>
<gene>
    <name evidence="8" type="ORF">NQ318_011083</name>
</gene>
<evidence type="ECO:0000256" key="5">
    <source>
        <dbReference type="ARBA" id="ARBA00023180"/>
    </source>
</evidence>
<dbReference type="PANTHER" id="PTHR11559">
    <property type="entry name" value="CARBOXYLESTERASE"/>
    <property type="match status" value="1"/>
</dbReference>
<feature type="domain" description="Carboxylesterase type B" evidence="7">
    <location>
        <begin position="23"/>
        <end position="64"/>
    </location>
</feature>
<dbReference type="InterPro" id="IPR029058">
    <property type="entry name" value="AB_hydrolase_fold"/>
</dbReference>
<comment type="caution">
    <text evidence="8">The sequence shown here is derived from an EMBL/GenBank/DDBJ whole genome shotgun (WGS) entry which is preliminary data.</text>
</comment>
<comment type="similarity">
    <text evidence="1 6">Belongs to the type-B carboxylesterase/lipase family.</text>
</comment>
<name>A0AAV8YU51_9CUCU</name>
<dbReference type="Proteomes" id="UP001162162">
    <property type="component" value="Unassembled WGS sequence"/>
</dbReference>